<feature type="compositionally biased region" description="Basic residues" evidence="1">
    <location>
        <begin position="41"/>
        <end position="51"/>
    </location>
</feature>
<dbReference type="EMBL" id="JAENGZ010000846">
    <property type="protein sequence ID" value="KAG6953218.1"/>
    <property type="molecule type" value="Genomic_DNA"/>
</dbReference>
<evidence type="ECO:0000313" key="3">
    <source>
        <dbReference type="Proteomes" id="UP000688947"/>
    </source>
</evidence>
<accession>A0A8T1U472</accession>
<sequence length="62" mass="6768">MQCGYRSPMAKSKSGRARRNSMGRPDASGAHVNEVHQAASSHRKKRTHRPATRTQGLSAIVP</sequence>
<reference evidence="2" key="1">
    <citation type="submission" date="2021-01" db="EMBL/GenBank/DDBJ databases">
        <title>Phytophthora aleatoria, a newly-described species from Pinus radiata is distinct from Phytophthora cactorum isolates based on comparative genomics.</title>
        <authorList>
            <person name="Mcdougal R."/>
            <person name="Panda P."/>
            <person name="Williams N."/>
            <person name="Studholme D.J."/>
        </authorList>
    </citation>
    <scope>NUCLEOTIDE SEQUENCE</scope>
    <source>
        <strain evidence="2">NZFS 3830</strain>
    </source>
</reference>
<evidence type="ECO:0000313" key="2">
    <source>
        <dbReference type="EMBL" id="KAG6953218.1"/>
    </source>
</evidence>
<proteinExistence type="predicted"/>
<dbReference type="AlphaFoldDB" id="A0A8T1U472"/>
<gene>
    <name evidence="2" type="ORF">JG687_00012522</name>
</gene>
<feature type="region of interest" description="Disordered" evidence="1">
    <location>
        <begin position="1"/>
        <end position="62"/>
    </location>
</feature>
<evidence type="ECO:0000256" key="1">
    <source>
        <dbReference type="SAM" id="MobiDB-lite"/>
    </source>
</evidence>
<name>A0A8T1U472_9STRA</name>
<protein>
    <submittedName>
        <fullName evidence="2">Uncharacterized protein</fullName>
    </submittedName>
</protein>
<organism evidence="2 3">
    <name type="scientific">Phytophthora cactorum</name>
    <dbReference type="NCBI Taxonomy" id="29920"/>
    <lineage>
        <taxon>Eukaryota</taxon>
        <taxon>Sar</taxon>
        <taxon>Stramenopiles</taxon>
        <taxon>Oomycota</taxon>
        <taxon>Peronosporomycetes</taxon>
        <taxon>Peronosporales</taxon>
        <taxon>Peronosporaceae</taxon>
        <taxon>Phytophthora</taxon>
    </lineage>
</organism>
<feature type="compositionally biased region" description="Polar residues" evidence="1">
    <location>
        <begin position="52"/>
        <end position="62"/>
    </location>
</feature>
<dbReference type="Proteomes" id="UP000688947">
    <property type="component" value="Unassembled WGS sequence"/>
</dbReference>
<comment type="caution">
    <text evidence="2">The sequence shown here is derived from an EMBL/GenBank/DDBJ whole genome shotgun (WGS) entry which is preliminary data.</text>
</comment>